<dbReference type="GO" id="GO:0000287">
    <property type="term" value="F:magnesium ion binding"/>
    <property type="evidence" value="ECO:0007669"/>
    <property type="project" value="TreeGrafter"/>
</dbReference>
<dbReference type="InterPro" id="IPR036412">
    <property type="entry name" value="HAD-like_sf"/>
</dbReference>
<organism evidence="1 2">
    <name type="scientific">Domibacillus aminovorans</name>
    <dbReference type="NCBI Taxonomy" id="29332"/>
    <lineage>
        <taxon>Bacteria</taxon>
        <taxon>Bacillati</taxon>
        <taxon>Bacillota</taxon>
        <taxon>Bacilli</taxon>
        <taxon>Bacillales</taxon>
        <taxon>Bacillaceae</taxon>
        <taxon>Domibacillus</taxon>
    </lineage>
</organism>
<dbReference type="Gene3D" id="3.40.50.1000">
    <property type="entry name" value="HAD superfamily/HAD-like"/>
    <property type="match status" value="1"/>
</dbReference>
<name>A0A177L211_9BACI</name>
<evidence type="ECO:0000313" key="2">
    <source>
        <dbReference type="Proteomes" id="UP000077271"/>
    </source>
</evidence>
<protein>
    <submittedName>
        <fullName evidence="1">Phosphatase</fullName>
    </submittedName>
</protein>
<dbReference type="InterPro" id="IPR006379">
    <property type="entry name" value="HAD-SF_hydro_IIB"/>
</dbReference>
<dbReference type="SFLD" id="SFLDG01140">
    <property type="entry name" value="C2.B:_Phosphomannomutase_and_P"/>
    <property type="match status" value="1"/>
</dbReference>
<gene>
    <name evidence="1" type="ORF">AWH48_14955</name>
</gene>
<accession>A0A177L211</accession>
<dbReference type="NCBIfam" id="TIGR00099">
    <property type="entry name" value="Cof-subfamily"/>
    <property type="match status" value="1"/>
</dbReference>
<comment type="caution">
    <text evidence="1">The sequence shown here is derived from an EMBL/GenBank/DDBJ whole genome shotgun (WGS) entry which is preliminary data.</text>
</comment>
<dbReference type="GO" id="GO:0005829">
    <property type="term" value="C:cytosol"/>
    <property type="evidence" value="ECO:0007669"/>
    <property type="project" value="TreeGrafter"/>
</dbReference>
<dbReference type="InterPro" id="IPR023214">
    <property type="entry name" value="HAD_sf"/>
</dbReference>
<dbReference type="SFLD" id="SFLDS00003">
    <property type="entry name" value="Haloacid_Dehalogenase"/>
    <property type="match status" value="1"/>
</dbReference>
<sequence>MEKHLIVLDLDGTLLTDEKTISFRTKQAIHAAMEQGHEVMIATGRPFRSSVPYYSELGLKTPIVNFNGAFVHHPGNAKWGMFHEPMELKTAIDIVEACQSFTFHNIIAEVLDDVYFHYHDEKLIDVFEMGSAGITCGDLRNMLTDHPTSMLIHATEEQVPEIRRHLSDVHAEVIDHRRWAAPWHVIEIVKSGMSKAVGLKRISDWIGIPPERIIAFGDEDNDLEMIDFAGIGVAMGNGIKELKSIANETTASNEDDGIALFLEERLSLNIHV</sequence>
<reference evidence="1 2" key="1">
    <citation type="submission" date="2016-01" db="EMBL/GenBank/DDBJ databases">
        <title>Investigation of taxonomic status of Bacillus aminovorans.</title>
        <authorList>
            <person name="Verma A."/>
            <person name="Pal Y."/>
            <person name="Krishnamurthi S."/>
        </authorList>
    </citation>
    <scope>NUCLEOTIDE SEQUENCE [LARGE SCALE GENOMIC DNA]</scope>
    <source>
        <strain evidence="1 2">DSM 4337</strain>
    </source>
</reference>
<dbReference type="CDD" id="cd07516">
    <property type="entry name" value="HAD_Pase"/>
    <property type="match status" value="1"/>
</dbReference>
<dbReference type="NCBIfam" id="TIGR01484">
    <property type="entry name" value="HAD-SF-IIB"/>
    <property type="match status" value="1"/>
</dbReference>
<dbReference type="RefSeq" id="WP_018391769.1">
    <property type="nucleotide sequence ID" value="NZ_LQWZ01000002.1"/>
</dbReference>
<dbReference type="GO" id="GO:0016791">
    <property type="term" value="F:phosphatase activity"/>
    <property type="evidence" value="ECO:0007669"/>
    <property type="project" value="TreeGrafter"/>
</dbReference>
<dbReference type="Gene3D" id="3.30.1240.10">
    <property type="match status" value="1"/>
</dbReference>
<dbReference type="InterPro" id="IPR000150">
    <property type="entry name" value="Cof"/>
</dbReference>
<dbReference type="AlphaFoldDB" id="A0A177L211"/>
<dbReference type="SUPFAM" id="SSF56784">
    <property type="entry name" value="HAD-like"/>
    <property type="match status" value="1"/>
</dbReference>
<dbReference type="Pfam" id="PF08282">
    <property type="entry name" value="Hydrolase_3"/>
    <property type="match status" value="1"/>
</dbReference>
<dbReference type="PANTHER" id="PTHR10000:SF23">
    <property type="entry name" value="5-AMINO-6-(5-PHOSPHO-D-RIBITYLAMINO)URACIL PHOSPHATASE YITU"/>
    <property type="match status" value="1"/>
</dbReference>
<dbReference type="OrthoDB" id="9781413at2"/>
<dbReference type="PANTHER" id="PTHR10000">
    <property type="entry name" value="PHOSPHOSERINE PHOSPHATASE"/>
    <property type="match status" value="1"/>
</dbReference>
<evidence type="ECO:0000313" key="1">
    <source>
        <dbReference type="EMBL" id="OAH59434.1"/>
    </source>
</evidence>
<dbReference type="Proteomes" id="UP000077271">
    <property type="component" value="Unassembled WGS sequence"/>
</dbReference>
<dbReference type="EMBL" id="LQWZ01000002">
    <property type="protein sequence ID" value="OAH59434.1"/>
    <property type="molecule type" value="Genomic_DNA"/>
</dbReference>
<dbReference type="PROSITE" id="PS01228">
    <property type="entry name" value="COF_1"/>
    <property type="match status" value="1"/>
</dbReference>
<proteinExistence type="predicted"/>